<dbReference type="CTD" id="45969"/>
<feature type="region of interest" description="Disordered" evidence="12">
    <location>
        <begin position="493"/>
        <end position="541"/>
    </location>
</feature>
<accession>A0A7M7JQ81</accession>
<dbReference type="SUPFAM" id="SSF56112">
    <property type="entry name" value="Protein kinase-like (PK-like)"/>
    <property type="match status" value="1"/>
</dbReference>
<evidence type="ECO:0000256" key="6">
    <source>
        <dbReference type="ARBA" id="ARBA00022741"/>
    </source>
</evidence>
<organism evidence="15 16">
    <name type="scientific">Varroa destructor</name>
    <name type="common">Honeybee mite</name>
    <dbReference type="NCBI Taxonomy" id="109461"/>
    <lineage>
        <taxon>Eukaryota</taxon>
        <taxon>Metazoa</taxon>
        <taxon>Ecdysozoa</taxon>
        <taxon>Arthropoda</taxon>
        <taxon>Chelicerata</taxon>
        <taxon>Arachnida</taxon>
        <taxon>Acari</taxon>
        <taxon>Parasitiformes</taxon>
        <taxon>Mesostigmata</taxon>
        <taxon>Gamasina</taxon>
        <taxon>Dermanyssoidea</taxon>
        <taxon>Varroidae</taxon>
        <taxon>Varroa</taxon>
    </lineage>
</organism>
<keyword evidence="6" id="KW-0547">Nucleotide-binding</keyword>
<dbReference type="PANTHER" id="PTHR24356:SF1">
    <property type="entry name" value="SERINE_THREONINE-PROTEIN KINASE GREATWALL"/>
    <property type="match status" value="1"/>
</dbReference>
<evidence type="ECO:0000256" key="11">
    <source>
        <dbReference type="ARBA" id="ARBA00048679"/>
    </source>
</evidence>
<evidence type="ECO:0000256" key="10">
    <source>
        <dbReference type="ARBA" id="ARBA00047899"/>
    </source>
</evidence>
<keyword evidence="16" id="KW-1185">Reference proteome</keyword>
<sequence>MKTVMSDENPLETSRSSLPVEAGCKGNRAGGLKTVHFNESQVTKAKMQLMPRIEDFVIVRNISSGAFGKVVLARHQHKSQQQLYAVKVMEKAHMLDKNMADRVNNEKNALAISHSEFVVKIFYSLQSRSRIYLVMEYMIGGDLKALLARFTVFTEYAARFYIAECALALEYLHNCPLNFFRHGIIHRDIKPDNVLVGRDGHVKLTDFGLCNLERKNVEIGDIIATPLKRQVSHSGHNPTAIDNNDNNHQDEQAFDTFVLSRTDEASRRIRLLDLQARTPGQLMSLTANIHMSPMYSSGSQNPSFPSVFDARKALAMSKTNNSIMSPQNKSNEHLSGISDCQESTMYYTALSNSTGSLSVATQFRDLILTSKNLNSSEELSPPQGIRHKTPLADITNFCTNDAFQTQLKSVLNTPGSVSSKFATPDISLSNISIDPPRSCISGDSLNRRKRGLHISFCGQRRSYLESLDELQELQPGEEEQEIKRRLIDAQTEPQSVCTLSSATPGQRFSTPASTSLEESRGTRKRLSFKLTDDSPIAPGSRAIDRRKSVLARNTSFSVSLGEADDSTHGGCSDKLLLSPPRASTPHANGNDALDEKSRQYLPSFEYRSHCTAGHQSTPLTNSTNGKSFVEMMRERQDQLEKWKKSRRVIPFEPEQNPKLSNNDFNSNDEIDAERFGAASCSSSPWAALSCARTKSFGDNGVSSGIATVETPANSRRNNAFRPLLIKALTDVKRKKPSKLLSRKSGVLAASLYGSGMKPPSTPGPCLGGGGPIVGTPDYLAPEVLRREPHSTSVDIWALGVCLYEFLVGCPPFIDETVEKVFDNILNRAIEYPDEGDGALSAEAIETVERLIEPQVALRPSAVALRDLPLFQGIDWNNIRSLEPPWIPQPTDESDTACFDEHRAQFEVTLSAL</sequence>
<proteinExistence type="inferred from homology"/>
<evidence type="ECO:0000256" key="2">
    <source>
        <dbReference type="ARBA" id="ARBA00012513"/>
    </source>
</evidence>
<feature type="compositionally biased region" description="Polar residues" evidence="12">
    <location>
        <begin position="493"/>
        <end position="516"/>
    </location>
</feature>
<dbReference type="EC" id="2.7.11.1" evidence="2"/>
<name>A0A7M7JQ81_VARDE</name>
<dbReference type="InterPro" id="IPR008271">
    <property type="entry name" value="Ser/Thr_kinase_AS"/>
</dbReference>
<evidence type="ECO:0000313" key="15">
    <source>
        <dbReference type="EnsemblMetazoa" id="XP_022655538"/>
    </source>
</evidence>
<evidence type="ECO:0000313" key="16">
    <source>
        <dbReference type="Proteomes" id="UP000594260"/>
    </source>
</evidence>
<comment type="catalytic activity">
    <reaction evidence="11">
        <text>L-seryl-[protein] + ATP = O-phospho-L-seryl-[protein] + ADP + H(+)</text>
        <dbReference type="Rhea" id="RHEA:17989"/>
        <dbReference type="Rhea" id="RHEA-COMP:9863"/>
        <dbReference type="Rhea" id="RHEA-COMP:11604"/>
        <dbReference type="ChEBI" id="CHEBI:15378"/>
        <dbReference type="ChEBI" id="CHEBI:29999"/>
        <dbReference type="ChEBI" id="CHEBI:30616"/>
        <dbReference type="ChEBI" id="CHEBI:83421"/>
        <dbReference type="ChEBI" id="CHEBI:456216"/>
        <dbReference type="EC" id="2.7.11.1"/>
    </reaction>
</comment>
<comment type="similarity">
    <text evidence="1">Belongs to the protein kinase superfamily. AGC Ser/Thr protein kinase family.</text>
</comment>
<dbReference type="GO" id="GO:0005524">
    <property type="term" value="F:ATP binding"/>
    <property type="evidence" value="ECO:0007669"/>
    <property type="project" value="UniProtKB-KW"/>
</dbReference>
<dbReference type="EnsemblMetazoa" id="XM_022799803">
    <property type="protein sequence ID" value="XP_022655538"/>
    <property type="gene ID" value="LOC111248070"/>
</dbReference>
<dbReference type="PANTHER" id="PTHR24356">
    <property type="entry name" value="SERINE/THREONINE-PROTEIN KINASE"/>
    <property type="match status" value="1"/>
</dbReference>
<keyword evidence="5" id="KW-0808">Transferase</keyword>
<evidence type="ECO:0000259" key="13">
    <source>
        <dbReference type="PROSITE" id="PS50011"/>
    </source>
</evidence>
<dbReference type="OrthoDB" id="162894at2759"/>
<dbReference type="GO" id="GO:0004674">
    <property type="term" value="F:protein serine/threonine kinase activity"/>
    <property type="evidence" value="ECO:0007669"/>
    <property type="project" value="UniProtKB-KW"/>
</dbReference>
<dbReference type="GeneID" id="111248070"/>
<dbReference type="Gene3D" id="1.10.510.10">
    <property type="entry name" value="Transferase(Phosphotransferase) domain 1"/>
    <property type="match status" value="2"/>
</dbReference>
<feature type="domain" description="AGC-kinase C-terminal" evidence="14">
    <location>
        <begin position="871"/>
        <end position="912"/>
    </location>
</feature>
<keyword evidence="7" id="KW-0418">Kinase</keyword>
<dbReference type="Proteomes" id="UP000594260">
    <property type="component" value="Unplaced"/>
</dbReference>
<dbReference type="RefSeq" id="XP_022655538.1">
    <property type="nucleotide sequence ID" value="XM_022799803.1"/>
</dbReference>
<keyword evidence="8" id="KW-0067">ATP-binding</keyword>
<dbReference type="InterPro" id="IPR050236">
    <property type="entry name" value="Ser_Thr_kinase_AGC"/>
</dbReference>
<dbReference type="RefSeq" id="XP_022655537.1">
    <property type="nucleotide sequence ID" value="XM_022799802.1"/>
</dbReference>
<evidence type="ECO:0000256" key="4">
    <source>
        <dbReference type="ARBA" id="ARBA00022527"/>
    </source>
</evidence>
<dbReference type="InterPro" id="IPR011009">
    <property type="entry name" value="Kinase-like_dom_sf"/>
</dbReference>
<dbReference type="GO" id="GO:0035556">
    <property type="term" value="P:intracellular signal transduction"/>
    <property type="evidence" value="ECO:0007669"/>
    <property type="project" value="TreeGrafter"/>
</dbReference>
<dbReference type="InterPro" id="IPR000961">
    <property type="entry name" value="AGC-kinase_C"/>
</dbReference>
<evidence type="ECO:0000259" key="14">
    <source>
        <dbReference type="PROSITE" id="PS51285"/>
    </source>
</evidence>
<dbReference type="Pfam" id="PF00069">
    <property type="entry name" value="Pkinase"/>
    <property type="match status" value="2"/>
</dbReference>
<dbReference type="KEGG" id="vde:111248070"/>
<evidence type="ECO:0000256" key="3">
    <source>
        <dbReference type="ARBA" id="ARBA00022148"/>
    </source>
</evidence>
<evidence type="ECO:0000256" key="12">
    <source>
        <dbReference type="SAM" id="MobiDB-lite"/>
    </source>
</evidence>
<protein>
    <recommendedName>
        <fullName evidence="3">Serine/threonine-protein kinase greatwall</fullName>
        <ecNumber evidence="2">2.7.11.1</ecNumber>
    </recommendedName>
    <alternativeName>
        <fullName evidence="9">Microtubule-associated serine/threonine-protein kinase-like</fullName>
    </alternativeName>
</protein>
<comment type="catalytic activity">
    <reaction evidence="10">
        <text>L-threonyl-[protein] + ATP = O-phospho-L-threonyl-[protein] + ADP + H(+)</text>
        <dbReference type="Rhea" id="RHEA:46608"/>
        <dbReference type="Rhea" id="RHEA-COMP:11060"/>
        <dbReference type="Rhea" id="RHEA-COMP:11605"/>
        <dbReference type="ChEBI" id="CHEBI:15378"/>
        <dbReference type="ChEBI" id="CHEBI:30013"/>
        <dbReference type="ChEBI" id="CHEBI:30616"/>
        <dbReference type="ChEBI" id="CHEBI:61977"/>
        <dbReference type="ChEBI" id="CHEBI:456216"/>
        <dbReference type="EC" id="2.7.11.1"/>
    </reaction>
</comment>
<keyword evidence="4" id="KW-0723">Serine/threonine-protein kinase</keyword>
<dbReference type="SMART" id="SM00220">
    <property type="entry name" value="S_TKc"/>
    <property type="match status" value="1"/>
</dbReference>
<dbReference type="InParanoid" id="A0A7M7JQ81"/>
<evidence type="ECO:0000256" key="1">
    <source>
        <dbReference type="ARBA" id="ARBA00009903"/>
    </source>
</evidence>
<dbReference type="OMA" id="RETPLKM"/>
<evidence type="ECO:0000256" key="8">
    <source>
        <dbReference type="ARBA" id="ARBA00022840"/>
    </source>
</evidence>
<dbReference type="InterPro" id="IPR000719">
    <property type="entry name" value="Prot_kinase_dom"/>
</dbReference>
<reference evidence="15" key="1">
    <citation type="submission" date="2021-01" db="UniProtKB">
        <authorList>
            <consortium name="EnsemblMetazoa"/>
        </authorList>
    </citation>
    <scope>IDENTIFICATION</scope>
</reference>
<dbReference type="Gene3D" id="3.30.200.20">
    <property type="entry name" value="Phosphorylase Kinase, domain 1"/>
    <property type="match status" value="2"/>
</dbReference>
<feature type="domain" description="Protein kinase" evidence="13">
    <location>
        <begin position="56"/>
        <end position="870"/>
    </location>
</feature>
<dbReference type="PROSITE" id="PS50011">
    <property type="entry name" value="PROTEIN_KINASE_DOM"/>
    <property type="match status" value="1"/>
</dbReference>
<dbReference type="PROSITE" id="PS00108">
    <property type="entry name" value="PROTEIN_KINASE_ST"/>
    <property type="match status" value="1"/>
</dbReference>
<dbReference type="FunCoup" id="A0A7M7JQ81">
    <property type="interactions" value="1016"/>
</dbReference>
<dbReference type="EnsemblMetazoa" id="XM_022799802">
    <property type="protein sequence ID" value="XP_022655537"/>
    <property type="gene ID" value="LOC111248070"/>
</dbReference>
<evidence type="ECO:0000256" key="7">
    <source>
        <dbReference type="ARBA" id="ARBA00022777"/>
    </source>
</evidence>
<dbReference type="GO" id="GO:0005634">
    <property type="term" value="C:nucleus"/>
    <property type="evidence" value="ECO:0007669"/>
    <property type="project" value="TreeGrafter"/>
</dbReference>
<dbReference type="AlphaFoldDB" id="A0A7M7JQ81"/>
<evidence type="ECO:0000256" key="5">
    <source>
        <dbReference type="ARBA" id="ARBA00022679"/>
    </source>
</evidence>
<feature type="region of interest" description="Disordered" evidence="12">
    <location>
        <begin position="1"/>
        <end position="22"/>
    </location>
</feature>
<evidence type="ECO:0000256" key="9">
    <source>
        <dbReference type="ARBA" id="ARBA00033099"/>
    </source>
</evidence>
<dbReference type="PROSITE" id="PS51285">
    <property type="entry name" value="AGC_KINASE_CTER"/>
    <property type="match status" value="1"/>
</dbReference>